<comment type="similarity">
    <text evidence="1">Belongs to the vitamin uptake transporter (VUT/ECF) (TC 2.A.88) family. Q precursor transporter subfamily.</text>
</comment>
<feature type="transmembrane region" description="Helical" evidence="1">
    <location>
        <begin position="184"/>
        <end position="205"/>
    </location>
</feature>
<sequence>MEKMNTITPSDRPFIILLSIFIGSITIASVLANKIITVAGLYVPAGVLAYSVTFICTDVISEIWGRERANDVVFGGFMALVGVLILVQLSLVWPKAPFWDNAGAFNSVLGSTSRIIVASFIAYLVSQYHDVWAFHFWKKKTDNRHLWLRNNLSTAVSQFLDSFIFITIAFYGVMPTGSLIVGQWIVKMAIAVLDTPVVYFIVYLIRKKCGIHPGNVSGMAVS</sequence>
<name>A0A5K7ZX67_9BACT</name>
<keyword evidence="1" id="KW-0472">Membrane</keyword>
<evidence type="ECO:0000313" key="2">
    <source>
        <dbReference type="EMBL" id="BBO84857.1"/>
    </source>
</evidence>
<feature type="transmembrane region" description="Helical" evidence="1">
    <location>
        <begin position="38"/>
        <end position="60"/>
    </location>
</feature>
<keyword evidence="1" id="KW-0813">Transport</keyword>
<dbReference type="PANTHER" id="PTHR34300">
    <property type="entry name" value="QUEUOSINE PRECURSOR TRANSPORTER-RELATED"/>
    <property type="match status" value="1"/>
</dbReference>
<keyword evidence="1" id="KW-1133">Transmembrane helix</keyword>
<dbReference type="EMBL" id="AP021876">
    <property type="protein sequence ID" value="BBO84857.1"/>
    <property type="molecule type" value="Genomic_DNA"/>
</dbReference>
<keyword evidence="1" id="KW-1003">Cell membrane</keyword>
<feature type="transmembrane region" description="Helical" evidence="1">
    <location>
        <begin position="146"/>
        <end position="172"/>
    </location>
</feature>
<feature type="transmembrane region" description="Helical" evidence="1">
    <location>
        <begin position="105"/>
        <end position="125"/>
    </location>
</feature>
<dbReference type="NCBIfam" id="TIGR00697">
    <property type="entry name" value="queuosine precursor transporter"/>
    <property type="match status" value="1"/>
</dbReference>
<feature type="transmembrane region" description="Helical" evidence="1">
    <location>
        <begin position="72"/>
        <end position="93"/>
    </location>
</feature>
<dbReference type="Proteomes" id="UP000425960">
    <property type="component" value="Chromosome"/>
</dbReference>
<gene>
    <name evidence="2" type="ORF">DSCO28_54230</name>
</gene>
<protein>
    <recommendedName>
        <fullName evidence="1">Probable queuosine precursor transporter</fullName>
        <shortName evidence="1">Q precursor transporter</shortName>
    </recommendedName>
</protein>
<reference evidence="2 3" key="1">
    <citation type="submission" date="2019-11" db="EMBL/GenBank/DDBJ databases">
        <title>Comparative genomics of hydrocarbon-degrading Desulfosarcina strains.</title>
        <authorList>
            <person name="Watanabe M."/>
            <person name="Kojima H."/>
            <person name="Fukui M."/>
        </authorList>
    </citation>
    <scope>NUCLEOTIDE SEQUENCE [LARGE SCALE GENOMIC DNA]</scope>
    <source>
        <strain evidence="2 3">28bB2T</strain>
    </source>
</reference>
<dbReference type="KEGG" id="dov:DSCO28_54230"/>
<evidence type="ECO:0000313" key="3">
    <source>
        <dbReference type="Proteomes" id="UP000425960"/>
    </source>
</evidence>
<comment type="subcellular location">
    <subcellularLocation>
        <location evidence="1">Cell membrane</location>
        <topology evidence="1">Multi-pass membrane protein</topology>
    </subcellularLocation>
</comment>
<dbReference type="GO" id="GO:0005886">
    <property type="term" value="C:plasma membrane"/>
    <property type="evidence" value="ECO:0007669"/>
    <property type="project" value="UniProtKB-SubCell"/>
</dbReference>
<dbReference type="PANTHER" id="PTHR34300:SF2">
    <property type="entry name" value="QUEUOSINE PRECURSOR TRANSPORTER-RELATED"/>
    <property type="match status" value="1"/>
</dbReference>
<comment type="function">
    <text evidence="1">Involved in the import of queuosine (Q) precursors, required for Q precursor salvage.</text>
</comment>
<dbReference type="GO" id="GO:0022857">
    <property type="term" value="F:transmembrane transporter activity"/>
    <property type="evidence" value="ECO:0007669"/>
    <property type="project" value="UniProtKB-UniRule"/>
</dbReference>
<dbReference type="RefSeq" id="WP_197910329.1">
    <property type="nucleotide sequence ID" value="NZ_AP021876.1"/>
</dbReference>
<proteinExistence type="inferred from homology"/>
<evidence type="ECO:0000256" key="1">
    <source>
        <dbReference type="HAMAP-Rule" id="MF_02088"/>
    </source>
</evidence>
<feature type="transmembrane region" description="Helical" evidence="1">
    <location>
        <begin position="12"/>
        <end position="32"/>
    </location>
</feature>
<dbReference type="Pfam" id="PF02592">
    <property type="entry name" value="Vut_1"/>
    <property type="match status" value="1"/>
</dbReference>
<accession>A0A5K7ZX67</accession>
<dbReference type="InterPro" id="IPR003744">
    <property type="entry name" value="YhhQ"/>
</dbReference>
<organism evidence="2 3">
    <name type="scientific">Desulfosarcina ovata subsp. sediminis</name>
    <dbReference type="NCBI Taxonomy" id="885957"/>
    <lineage>
        <taxon>Bacteria</taxon>
        <taxon>Pseudomonadati</taxon>
        <taxon>Thermodesulfobacteriota</taxon>
        <taxon>Desulfobacteria</taxon>
        <taxon>Desulfobacterales</taxon>
        <taxon>Desulfosarcinaceae</taxon>
        <taxon>Desulfosarcina</taxon>
    </lineage>
</organism>
<dbReference type="AlphaFoldDB" id="A0A5K7ZX67"/>
<dbReference type="HAMAP" id="MF_02088">
    <property type="entry name" value="Q_prec_transport"/>
    <property type="match status" value="1"/>
</dbReference>
<keyword evidence="1" id="KW-0812">Transmembrane</keyword>